<sequence>MVRVWGRGTDKTYPPVNENSIFRGHISECGHHLDRMVDDGREGGLEQQKKETECLRHPLIEQDVYILSAERFACLPDKNMMKISDFDLFQRGSHYHNYVDPLPRIRIL</sequence>
<evidence type="ECO:0000313" key="2">
    <source>
        <dbReference type="Proteomes" id="UP001054837"/>
    </source>
</evidence>
<protein>
    <submittedName>
        <fullName evidence="1">Uncharacterized protein</fullName>
    </submittedName>
</protein>
<dbReference type="EMBL" id="BPLQ01015594">
    <property type="protein sequence ID" value="GIY89255.1"/>
    <property type="molecule type" value="Genomic_DNA"/>
</dbReference>
<comment type="caution">
    <text evidence="1">The sequence shown here is derived from an EMBL/GenBank/DDBJ whole genome shotgun (WGS) entry which is preliminary data.</text>
</comment>
<reference evidence="1 2" key="1">
    <citation type="submission" date="2021-06" db="EMBL/GenBank/DDBJ databases">
        <title>Caerostris darwini draft genome.</title>
        <authorList>
            <person name="Kono N."/>
            <person name="Arakawa K."/>
        </authorList>
    </citation>
    <scope>NUCLEOTIDE SEQUENCE [LARGE SCALE GENOMIC DNA]</scope>
</reference>
<dbReference type="Proteomes" id="UP001054837">
    <property type="component" value="Unassembled WGS sequence"/>
</dbReference>
<proteinExistence type="predicted"/>
<organism evidence="1 2">
    <name type="scientific">Caerostris darwini</name>
    <dbReference type="NCBI Taxonomy" id="1538125"/>
    <lineage>
        <taxon>Eukaryota</taxon>
        <taxon>Metazoa</taxon>
        <taxon>Ecdysozoa</taxon>
        <taxon>Arthropoda</taxon>
        <taxon>Chelicerata</taxon>
        <taxon>Arachnida</taxon>
        <taxon>Araneae</taxon>
        <taxon>Araneomorphae</taxon>
        <taxon>Entelegynae</taxon>
        <taxon>Araneoidea</taxon>
        <taxon>Araneidae</taxon>
        <taxon>Caerostris</taxon>
    </lineage>
</organism>
<accession>A0AAV4X507</accession>
<gene>
    <name evidence="1" type="ORF">CDAR_59231</name>
</gene>
<evidence type="ECO:0000313" key="1">
    <source>
        <dbReference type="EMBL" id="GIY89255.1"/>
    </source>
</evidence>
<keyword evidence="2" id="KW-1185">Reference proteome</keyword>
<name>A0AAV4X507_9ARAC</name>
<dbReference type="AlphaFoldDB" id="A0AAV4X507"/>